<dbReference type="EMBL" id="MIPT01000001">
    <property type="protein sequence ID" value="OHT18627.1"/>
    <property type="molecule type" value="Genomic_DNA"/>
</dbReference>
<accession>A0A1S1H946</accession>
<organism evidence="1 2">
    <name type="scientific">Edaphosphingomonas haloaromaticamans</name>
    <dbReference type="NCBI Taxonomy" id="653954"/>
    <lineage>
        <taxon>Bacteria</taxon>
        <taxon>Pseudomonadati</taxon>
        <taxon>Pseudomonadota</taxon>
        <taxon>Alphaproteobacteria</taxon>
        <taxon>Sphingomonadales</taxon>
        <taxon>Rhizorhabdaceae</taxon>
        <taxon>Edaphosphingomonas</taxon>
    </lineage>
</organism>
<evidence type="ECO:0000313" key="2">
    <source>
        <dbReference type="Proteomes" id="UP000179467"/>
    </source>
</evidence>
<dbReference type="OrthoDB" id="7596589at2"/>
<proteinExistence type="predicted"/>
<evidence type="ECO:0000313" key="1">
    <source>
        <dbReference type="EMBL" id="OHT18627.1"/>
    </source>
</evidence>
<gene>
    <name evidence="1" type="ORF">BHE75_00601</name>
</gene>
<reference evidence="1 2" key="1">
    <citation type="submission" date="2016-09" db="EMBL/GenBank/DDBJ databases">
        <title>Metabolic pathway, cell adaptation mechanisms and a novel monoxygenase revealed through proteogenomic-transcription analysis of a Sphingomonas haloaromaticamans strain degrading the fungicide ortho-phenylphenol.</title>
        <authorList>
            <person name="Perruchon C."/>
            <person name="Papadopoulou E.S."/>
            <person name="Rousidou C."/>
            <person name="Vasileiadis S."/>
            <person name="Tanou G."/>
            <person name="Amoutzias G."/>
            <person name="Molassiotis A."/>
            <person name="Karpouzas D.G."/>
        </authorList>
    </citation>
    <scope>NUCLEOTIDE SEQUENCE [LARGE SCALE GENOMIC DNA]</scope>
    <source>
        <strain evidence="1 2">P3</strain>
    </source>
</reference>
<name>A0A1S1H946_9SPHN</name>
<protein>
    <submittedName>
        <fullName evidence="1">Uncharacterized protein</fullName>
    </submittedName>
</protein>
<dbReference type="AlphaFoldDB" id="A0A1S1H946"/>
<dbReference type="RefSeq" id="WP_070932291.1">
    <property type="nucleotide sequence ID" value="NZ_MIPT01000001.1"/>
</dbReference>
<dbReference type="Proteomes" id="UP000179467">
    <property type="component" value="Unassembled WGS sequence"/>
</dbReference>
<sequence length="106" mass="10985">MLLTLALMAATPAVATCIDPDRVVSRRAEGDDAIRFVMLDGTHYLNRIGAACPGLARADAAGALIIEKKGARLCRGDFVRAAHPGDPGVPCVLGKFEAVPADGTGR</sequence>
<keyword evidence="2" id="KW-1185">Reference proteome</keyword>
<comment type="caution">
    <text evidence="1">The sequence shown here is derived from an EMBL/GenBank/DDBJ whole genome shotgun (WGS) entry which is preliminary data.</text>
</comment>